<evidence type="ECO:0000313" key="2">
    <source>
        <dbReference type="Proteomes" id="UP000604046"/>
    </source>
</evidence>
<keyword evidence="2" id="KW-1185">Reference proteome</keyword>
<dbReference type="Proteomes" id="UP000604046">
    <property type="component" value="Unassembled WGS sequence"/>
</dbReference>
<reference evidence="1" key="1">
    <citation type="submission" date="2021-02" db="EMBL/GenBank/DDBJ databases">
        <authorList>
            <person name="Dougan E. K."/>
            <person name="Rhodes N."/>
            <person name="Thang M."/>
            <person name="Chan C."/>
        </authorList>
    </citation>
    <scope>NUCLEOTIDE SEQUENCE</scope>
</reference>
<comment type="caution">
    <text evidence="1">The sequence shown here is derived from an EMBL/GenBank/DDBJ whole genome shotgun (WGS) entry which is preliminary data.</text>
</comment>
<name>A0A812LZ97_9DINO</name>
<gene>
    <name evidence="1" type="ORF">SNAT2548_LOCUS12806</name>
</gene>
<dbReference type="EMBL" id="CAJNDS010001269">
    <property type="protein sequence ID" value="CAE7253872.1"/>
    <property type="molecule type" value="Genomic_DNA"/>
</dbReference>
<organism evidence="1 2">
    <name type="scientific">Symbiodinium natans</name>
    <dbReference type="NCBI Taxonomy" id="878477"/>
    <lineage>
        <taxon>Eukaryota</taxon>
        <taxon>Sar</taxon>
        <taxon>Alveolata</taxon>
        <taxon>Dinophyceae</taxon>
        <taxon>Suessiales</taxon>
        <taxon>Symbiodiniaceae</taxon>
        <taxon>Symbiodinium</taxon>
    </lineage>
</organism>
<accession>A0A812LZ97</accession>
<dbReference type="AlphaFoldDB" id="A0A812LZ97"/>
<evidence type="ECO:0000313" key="1">
    <source>
        <dbReference type="EMBL" id="CAE7253872.1"/>
    </source>
</evidence>
<proteinExistence type="predicted"/>
<protein>
    <submittedName>
        <fullName evidence="1">Uncharacterized protein</fullName>
    </submittedName>
</protein>
<sequence>MSRLLDEAFASALQKALASAAAVEEDCSCLHENDRPLSLLSMGRGIALASSMCHGPRQVVPFSQRIFQSSETVREAPEMAGFWDAAVMDWLVKALGAERCHEFQGCQMADPPPLT</sequence>